<evidence type="ECO:0000313" key="4">
    <source>
        <dbReference type="Proteomes" id="UP000274822"/>
    </source>
</evidence>
<dbReference type="InterPro" id="IPR036378">
    <property type="entry name" value="FAS1_dom_sf"/>
</dbReference>
<feature type="compositionally biased region" description="Basic and acidic residues" evidence="1">
    <location>
        <begin position="149"/>
        <end position="159"/>
    </location>
</feature>
<protein>
    <recommendedName>
        <fullName evidence="2">FAS1 domain-containing protein</fullName>
    </recommendedName>
</protein>
<feature type="region of interest" description="Disordered" evidence="1">
    <location>
        <begin position="1"/>
        <end position="25"/>
    </location>
</feature>
<dbReference type="InterPro" id="IPR000782">
    <property type="entry name" value="FAS1_domain"/>
</dbReference>
<organism evidence="3 4">
    <name type="scientific">Jimgerdemannia flammicorona</name>
    <dbReference type="NCBI Taxonomy" id="994334"/>
    <lineage>
        <taxon>Eukaryota</taxon>
        <taxon>Fungi</taxon>
        <taxon>Fungi incertae sedis</taxon>
        <taxon>Mucoromycota</taxon>
        <taxon>Mucoromycotina</taxon>
        <taxon>Endogonomycetes</taxon>
        <taxon>Endogonales</taxon>
        <taxon>Endogonaceae</taxon>
        <taxon>Jimgerdemannia</taxon>
    </lineage>
</organism>
<dbReference type="SUPFAM" id="SSF82153">
    <property type="entry name" value="FAS1 domain"/>
    <property type="match status" value="1"/>
</dbReference>
<sequence length="359" mass="38403">MHAPRLSTRITPLRPPFPLPPSQDPVLQGNPIRFKLNDSDIEIDNGLVKSRDILASNGLLHSISTVFIPPDLYITTRKRGENTQCLITRTPAPLYTSPTGRSHVNHVDHVDPTLHSGANRIHDDSHEDSDCSKRLPDGIPGTHGRKHKDGALKLPRDLCADNGGTAQHADGGEGYDQGTEDGPHGGLEHVEDDAAGKEPQRCDGACGLEDVHDEEILRCREEGSHECGHERAPAVSYEDGDGVAESGAPAGYDGDDGEPHAASLRGASRERPRVFFGLEEEGKPDKNQCSTGAPEGLVGLDGCVGWEERGLGVRIGGFTEEAVEGYVGEEVEDGRTACGRVVGCKSGEEGEEEVGEEVQ</sequence>
<feature type="domain" description="FAS1" evidence="2">
    <location>
        <begin position="1"/>
        <end position="67"/>
    </location>
</feature>
<dbReference type="Gene3D" id="2.30.180.10">
    <property type="entry name" value="FAS1 domain"/>
    <property type="match status" value="1"/>
</dbReference>
<feature type="compositionally biased region" description="Pro residues" evidence="1">
    <location>
        <begin position="13"/>
        <end position="23"/>
    </location>
</feature>
<dbReference type="EMBL" id="RBNJ01007049">
    <property type="protein sequence ID" value="RUS28177.1"/>
    <property type="molecule type" value="Genomic_DNA"/>
</dbReference>
<feature type="compositionally biased region" description="Basic and acidic residues" evidence="1">
    <location>
        <begin position="120"/>
        <end position="136"/>
    </location>
</feature>
<feature type="region of interest" description="Disordered" evidence="1">
    <location>
        <begin position="114"/>
        <end position="198"/>
    </location>
</feature>
<evidence type="ECO:0000256" key="1">
    <source>
        <dbReference type="SAM" id="MobiDB-lite"/>
    </source>
</evidence>
<comment type="caution">
    <text evidence="3">The sequence shown here is derived from an EMBL/GenBank/DDBJ whole genome shotgun (WGS) entry which is preliminary data.</text>
</comment>
<gene>
    <name evidence="3" type="ORF">BC938DRAFT_482205</name>
</gene>
<evidence type="ECO:0000313" key="3">
    <source>
        <dbReference type="EMBL" id="RUS28177.1"/>
    </source>
</evidence>
<reference evidence="3 4" key="1">
    <citation type="journal article" date="2018" name="New Phytol.">
        <title>Phylogenomics of Endogonaceae and evolution of mycorrhizas within Mucoromycota.</title>
        <authorList>
            <person name="Chang Y."/>
            <person name="Desiro A."/>
            <person name="Na H."/>
            <person name="Sandor L."/>
            <person name="Lipzen A."/>
            <person name="Clum A."/>
            <person name="Barry K."/>
            <person name="Grigoriev I.V."/>
            <person name="Martin F.M."/>
            <person name="Stajich J.E."/>
            <person name="Smith M.E."/>
            <person name="Bonito G."/>
            <person name="Spatafora J.W."/>
        </authorList>
    </citation>
    <scope>NUCLEOTIDE SEQUENCE [LARGE SCALE GENOMIC DNA]</scope>
    <source>
        <strain evidence="3 4">AD002</strain>
    </source>
</reference>
<accession>A0A433QEH1</accession>
<feature type="compositionally biased region" description="Basic and acidic residues" evidence="1">
    <location>
        <begin position="181"/>
        <end position="198"/>
    </location>
</feature>
<evidence type="ECO:0000259" key="2">
    <source>
        <dbReference type="PROSITE" id="PS50213"/>
    </source>
</evidence>
<name>A0A433QEH1_9FUNG</name>
<proteinExistence type="predicted"/>
<dbReference type="Proteomes" id="UP000274822">
    <property type="component" value="Unassembled WGS sequence"/>
</dbReference>
<dbReference type="AlphaFoldDB" id="A0A433QEH1"/>
<dbReference type="PROSITE" id="PS50213">
    <property type="entry name" value="FAS1"/>
    <property type="match status" value="1"/>
</dbReference>
<keyword evidence="4" id="KW-1185">Reference proteome</keyword>
<feature type="region of interest" description="Disordered" evidence="1">
    <location>
        <begin position="228"/>
        <end position="260"/>
    </location>
</feature>